<dbReference type="AlphaFoldDB" id="A0A1G5J1I9"/>
<dbReference type="InterPro" id="IPR004369">
    <property type="entry name" value="Prolyl-tRNA_editing_YbaK/EbsC"/>
</dbReference>
<accession>A0A1G5J1I9</accession>
<evidence type="ECO:0000256" key="4">
    <source>
        <dbReference type="PIRNR" id="PIRNR006181"/>
    </source>
</evidence>
<dbReference type="RefSeq" id="WP_091544163.1">
    <property type="nucleotide sequence ID" value="NZ_FMUS01000017.1"/>
</dbReference>
<evidence type="ECO:0000256" key="1">
    <source>
        <dbReference type="ARBA" id="ARBA00009798"/>
    </source>
</evidence>
<dbReference type="SUPFAM" id="SSF55826">
    <property type="entry name" value="YbaK/ProRS associated domain"/>
    <property type="match status" value="1"/>
</dbReference>
<evidence type="ECO:0000256" key="2">
    <source>
        <dbReference type="ARBA" id="ARBA00022917"/>
    </source>
</evidence>
<dbReference type="Proteomes" id="UP000198636">
    <property type="component" value="Unassembled WGS sequence"/>
</dbReference>
<comment type="similarity">
    <text evidence="1 4">Belongs to the prolyl-tRNA editing family. YbaK/EbsC subfamily.</text>
</comment>
<sequence>MKKTNAGRILDKLKISYKLLQYEVDENDLSAENVAGKLQIPLEQVFKTLVLRGDKTGIIIACLPGGAELNLKLLAKLSGNKKVEMISMKEIQTITGYIRGGVSPIGMKKNYPTYIHESCVEFSTIMMSAGQRGLQILLSPKDLIAIIDATLGNIIVEDI</sequence>
<keyword evidence="2 4" id="KW-0648">Protein biosynthesis</keyword>
<dbReference type="EMBL" id="FMUS01000017">
    <property type="protein sequence ID" value="SCY82137.1"/>
    <property type="molecule type" value="Genomic_DNA"/>
</dbReference>
<dbReference type="CDD" id="cd00002">
    <property type="entry name" value="YbaK_deacylase"/>
    <property type="match status" value="1"/>
</dbReference>
<feature type="domain" description="YbaK/aminoacyl-tRNA synthetase-associated" evidence="5">
    <location>
        <begin position="30"/>
        <end position="144"/>
    </location>
</feature>
<evidence type="ECO:0000313" key="6">
    <source>
        <dbReference type="EMBL" id="SCY82137.1"/>
    </source>
</evidence>
<dbReference type="GO" id="GO:0016829">
    <property type="term" value="F:lyase activity"/>
    <property type="evidence" value="ECO:0007669"/>
    <property type="project" value="UniProtKB-KW"/>
</dbReference>
<dbReference type="PANTHER" id="PTHR30411">
    <property type="entry name" value="CYTOPLASMIC PROTEIN"/>
    <property type="match status" value="1"/>
</dbReference>
<keyword evidence="7" id="KW-1185">Reference proteome</keyword>
<dbReference type="PIRSF" id="PIRSF006181">
    <property type="entry name" value="EbsC_YbaK"/>
    <property type="match status" value="1"/>
</dbReference>
<evidence type="ECO:0000256" key="3">
    <source>
        <dbReference type="ARBA" id="ARBA00023239"/>
    </source>
</evidence>
<name>A0A1G5J1I9_9FIRM</name>
<dbReference type="Gene3D" id="3.90.960.10">
    <property type="entry name" value="YbaK/aminoacyl-tRNA synthetase-associated domain"/>
    <property type="match status" value="1"/>
</dbReference>
<organism evidence="6 7">
    <name type="scientific">Alkaliphilus peptidifermentans DSM 18978</name>
    <dbReference type="NCBI Taxonomy" id="1120976"/>
    <lineage>
        <taxon>Bacteria</taxon>
        <taxon>Bacillati</taxon>
        <taxon>Bacillota</taxon>
        <taxon>Clostridia</taxon>
        <taxon>Peptostreptococcales</taxon>
        <taxon>Natronincolaceae</taxon>
        <taxon>Alkaliphilus</taxon>
    </lineage>
</organism>
<reference evidence="6 7" key="1">
    <citation type="submission" date="2016-10" db="EMBL/GenBank/DDBJ databases">
        <authorList>
            <person name="de Groot N.N."/>
        </authorList>
    </citation>
    <scope>NUCLEOTIDE SEQUENCE [LARGE SCALE GENOMIC DNA]</scope>
    <source>
        <strain evidence="6 7">DSM 18978</strain>
    </source>
</reference>
<proteinExistence type="inferred from homology"/>
<dbReference type="GO" id="GO:0002161">
    <property type="term" value="F:aminoacyl-tRNA deacylase activity"/>
    <property type="evidence" value="ECO:0007669"/>
    <property type="project" value="InterPro"/>
</dbReference>
<dbReference type="Pfam" id="PF04073">
    <property type="entry name" value="tRNA_edit"/>
    <property type="match status" value="1"/>
</dbReference>
<dbReference type="InterPro" id="IPR036754">
    <property type="entry name" value="YbaK/aa-tRNA-synt-asso_dom_sf"/>
</dbReference>
<evidence type="ECO:0000313" key="7">
    <source>
        <dbReference type="Proteomes" id="UP000198636"/>
    </source>
</evidence>
<keyword evidence="3 4" id="KW-0456">Lyase</keyword>
<gene>
    <name evidence="6" type="ORF">SAMN03080606_02613</name>
</gene>
<dbReference type="OrthoDB" id="9809296at2"/>
<dbReference type="InterPro" id="IPR007214">
    <property type="entry name" value="YbaK/aa-tRNA-synth-assoc-dom"/>
</dbReference>
<dbReference type="STRING" id="1120976.SAMN03080606_02613"/>
<evidence type="ECO:0000259" key="5">
    <source>
        <dbReference type="Pfam" id="PF04073"/>
    </source>
</evidence>
<dbReference type="NCBIfam" id="TIGR00011">
    <property type="entry name" value="YbaK_EbsC"/>
    <property type="match status" value="1"/>
</dbReference>
<dbReference type="EC" id="4.2.-.-" evidence="4"/>
<protein>
    <recommendedName>
        <fullName evidence="4">Cys-tRNA(Pro)/Cys-tRNA(Cys) deacylase</fullName>
        <ecNumber evidence="4">4.2.-.-</ecNumber>
    </recommendedName>
</protein>
<dbReference type="GO" id="GO:0006412">
    <property type="term" value="P:translation"/>
    <property type="evidence" value="ECO:0007669"/>
    <property type="project" value="UniProtKB-KW"/>
</dbReference>
<dbReference type="PANTHER" id="PTHR30411:SF0">
    <property type="entry name" value="CYS-TRNA(PRO)_CYS-TRNA(CYS) DEACYLASE YBAK"/>
    <property type="match status" value="1"/>
</dbReference>